<protein>
    <recommendedName>
        <fullName evidence="2">histidine kinase</fullName>
        <ecNumber evidence="2">2.7.13.3</ecNumber>
    </recommendedName>
</protein>
<dbReference type="InterPro" id="IPR050736">
    <property type="entry name" value="Sensor_HK_Regulatory"/>
</dbReference>
<dbReference type="SMART" id="SM00388">
    <property type="entry name" value="HisKA"/>
    <property type="match status" value="1"/>
</dbReference>
<evidence type="ECO:0000256" key="2">
    <source>
        <dbReference type="ARBA" id="ARBA00012438"/>
    </source>
</evidence>
<dbReference type="Gene3D" id="3.30.450.20">
    <property type="entry name" value="PAS domain"/>
    <property type="match status" value="1"/>
</dbReference>
<dbReference type="SUPFAM" id="SSF55785">
    <property type="entry name" value="PYP-like sensor domain (PAS domain)"/>
    <property type="match status" value="1"/>
</dbReference>
<dbReference type="PROSITE" id="PS50109">
    <property type="entry name" value="HIS_KIN"/>
    <property type="match status" value="1"/>
</dbReference>
<dbReference type="EMBL" id="JAQIIO010000005">
    <property type="protein sequence ID" value="MDA5094644.1"/>
    <property type="molecule type" value="Genomic_DNA"/>
</dbReference>
<dbReference type="InterPro" id="IPR005467">
    <property type="entry name" value="His_kinase_dom"/>
</dbReference>
<dbReference type="SUPFAM" id="SSF47384">
    <property type="entry name" value="Homodimeric domain of signal transducing histidine kinase"/>
    <property type="match status" value="1"/>
</dbReference>
<keyword evidence="6" id="KW-0902">Two-component regulatory system</keyword>
<evidence type="ECO:0000256" key="5">
    <source>
        <dbReference type="ARBA" id="ARBA00022777"/>
    </source>
</evidence>
<name>A0ABT4W2A9_9RHOB</name>
<comment type="caution">
    <text evidence="8">The sequence shown here is derived from an EMBL/GenBank/DDBJ whole genome shotgun (WGS) entry which is preliminary data.</text>
</comment>
<sequence>MYDLHRTPAPDFLAGIFACLSDEIYVYDQTDLTLVYANPSACEKRNWDQNDLNGKCISDVSGRMTAPLVRRHLEPLSKGHANIAHVSINVDGSPFQITSHIATFPGVGNVYVSILRSSTVTFGNPDDEWGAISELSHEMRTPLTSIKGAIGLLESKAVCDLPPSAQSVLQVASRNSDRLLSMVNRILDFSAVSSRKIEKEHIPVDLVSLVKTSVTEMQGFAFEHDVNVKVTQVPDRALVIGNSEQLTSVLINLLSNAIKHAPKDSTVKAGVTYAENSWRVSVFDSGSGIPEASRGRIFECYAKGQSKKGKRGSSTGLGLAIAKKIVTLHNGLIDFIFTQNVGTEFYFEIPKHSA</sequence>
<organism evidence="8 9">
    <name type="scientific">Aliiroseovarius salicola</name>
    <dbReference type="NCBI Taxonomy" id="3009082"/>
    <lineage>
        <taxon>Bacteria</taxon>
        <taxon>Pseudomonadati</taxon>
        <taxon>Pseudomonadota</taxon>
        <taxon>Alphaproteobacteria</taxon>
        <taxon>Rhodobacterales</taxon>
        <taxon>Paracoccaceae</taxon>
        <taxon>Aliiroseovarius</taxon>
    </lineage>
</organism>
<dbReference type="CDD" id="cd00082">
    <property type="entry name" value="HisKA"/>
    <property type="match status" value="1"/>
</dbReference>
<dbReference type="InterPro" id="IPR003594">
    <property type="entry name" value="HATPase_dom"/>
</dbReference>
<dbReference type="PANTHER" id="PTHR43711">
    <property type="entry name" value="TWO-COMPONENT HISTIDINE KINASE"/>
    <property type="match status" value="1"/>
</dbReference>
<dbReference type="CDD" id="cd00075">
    <property type="entry name" value="HATPase"/>
    <property type="match status" value="1"/>
</dbReference>
<dbReference type="InterPro" id="IPR036097">
    <property type="entry name" value="HisK_dim/P_sf"/>
</dbReference>
<dbReference type="Pfam" id="PF02518">
    <property type="entry name" value="HATPase_c"/>
    <property type="match status" value="1"/>
</dbReference>
<evidence type="ECO:0000259" key="7">
    <source>
        <dbReference type="PROSITE" id="PS50109"/>
    </source>
</evidence>
<dbReference type="PRINTS" id="PR00344">
    <property type="entry name" value="BCTRLSENSOR"/>
</dbReference>
<dbReference type="Pfam" id="PF00512">
    <property type="entry name" value="HisKA"/>
    <property type="match status" value="1"/>
</dbReference>
<dbReference type="InterPro" id="IPR003661">
    <property type="entry name" value="HisK_dim/P_dom"/>
</dbReference>
<evidence type="ECO:0000313" key="9">
    <source>
        <dbReference type="Proteomes" id="UP001528040"/>
    </source>
</evidence>
<evidence type="ECO:0000256" key="1">
    <source>
        <dbReference type="ARBA" id="ARBA00000085"/>
    </source>
</evidence>
<keyword evidence="3" id="KW-0597">Phosphoprotein</keyword>
<dbReference type="GO" id="GO:0016301">
    <property type="term" value="F:kinase activity"/>
    <property type="evidence" value="ECO:0007669"/>
    <property type="project" value="UniProtKB-KW"/>
</dbReference>
<comment type="catalytic activity">
    <reaction evidence="1">
        <text>ATP + protein L-histidine = ADP + protein N-phospho-L-histidine.</text>
        <dbReference type="EC" id="2.7.13.3"/>
    </reaction>
</comment>
<keyword evidence="9" id="KW-1185">Reference proteome</keyword>
<dbReference type="PANTHER" id="PTHR43711:SF1">
    <property type="entry name" value="HISTIDINE KINASE 1"/>
    <property type="match status" value="1"/>
</dbReference>
<dbReference type="Proteomes" id="UP001528040">
    <property type="component" value="Unassembled WGS sequence"/>
</dbReference>
<keyword evidence="4" id="KW-0808">Transferase</keyword>
<dbReference type="EC" id="2.7.13.3" evidence="2"/>
<accession>A0ABT4W2A9</accession>
<evidence type="ECO:0000256" key="3">
    <source>
        <dbReference type="ARBA" id="ARBA00022553"/>
    </source>
</evidence>
<dbReference type="InterPro" id="IPR035965">
    <property type="entry name" value="PAS-like_dom_sf"/>
</dbReference>
<proteinExistence type="predicted"/>
<feature type="domain" description="Histidine kinase" evidence="7">
    <location>
        <begin position="134"/>
        <end position="353"/>
    </location>
</feature>
<evidence type="ECO:0000256" key="6">
    <source>
        <dbReference type="ARBA" id="ARBA00023012"/>
    </source>
</evidence>
<evidence type="ECO:0000256" key="4">
    <source>
        <dbReference type="ARBA" id="ARBA00022679"/>
    </source>
</evidence>
<reference evidence="8 9" key="1">
    <citation type="submission" date="2023-01" db="EMBL/GenBank/DDBJ databases">
        <authorList>
            <person name="Yoon J.-W."/>
        </authorList>
    </citation>
    <scope>NUCLEOTIDE SEQUENCE [LARGE SCALE GENOMIC DNA]</scope>
    <source>
        <strain evidence="8 9">KMU-50</strain>
    </source>
</reference>
<dbReference type="InterPro" id="IPR004358">
    <property type="entry name" value="Sig_transdc_His_kin-like_C"/>
</dbReference>
<dbReference type="InterPro" id="IPR036890">
    <property type="entry name" value="HATPase_C_sf"/>
</dbReference>
<dbReference type="Gene3D" id="3.30.565.10">
    <property type="entry name" value="Histidine kinase-like ATPase, C-terminal domain"/>
    <property type="match status" value="1"/>
</dbReference>
<keyword evidence="5 8" id="KW-0418">Kinase</keyword>
<dbReference type="Gene3D" id="1.10.287.130">
    <property type="match status" value="1"/>
</dbReference>
<dbReference type="SMART" id="SM00387">
    <property type="entry name" value="HATPase_c"/>
    <property type="match status" value="1"/>
</dbReference>
<evidence type="ECO:0000313" key="8">
    <source>
        <dbReference type="EMBL" id="MDA5094644.1"/>
    </source>
</evidence>
<dbReference type="RefSeq" id="WP_271054350.1">
    <property type="nucleotide sequence ID" value="NZ_JAQIIO010000005.1"/>
</dbReference>
<gene>
    <name evidence="8" type="ORF">O2N63_11165</name>
</gene>
<dbReference type="SUPFAM" id="SSF55874">
    <property type="entry name" value="ATPase domain of HSP90 chaperone/DNA topoisomerase II/histidine kinase"/>
    <property type="match status" value="1"/>
</dbReference>